<name>A0AAE0ZFJ4_9GAST</name>
<proteinExistence type="predicted"/>
<comment type="caution">
    <text evidence="1">The sequence shown here is derived from an EMBL/GenBank/DDBJ whole genome shotgun (WGS) entry which is preliminary data.</text>
</comment>
<dbReference type="EMBL" id="JAWDGP010004149">
    <property type="protein sequence ID" value="KAK3767442.1"/>
    <property type="molecule type" value="Genomic_DNA"/>
</dbReference>
<evidence type="ECO:0000313" key="2">
    <source>
        <dbReference type="Proteomes" id="UP001283361"/>
    </source>
</evidence>
<evidence type="ECO:0000313" key="1">
    <source>
        <dbReference type="EMBL" id="KAK3767442.1"/>
    </source>
</evidence>
<dbReference type="AlphaFoldDB" id="A0AAE0ZFJ4"/>
<organism evidence="1 2">
    <name type="scientific">Elysia crispata</name>
    <name type="common">lettuce slug</name>
    <dbReference type="NCBI Taxonomy" id="231223"/>
    <lineage>
        <taxon>Eukaryota</taxon>
        <taxon>Metazoa</taxon>
        <taxon>Spiralia</taxon>
        <taxon>Lophotrochozoa</taxon>
        <taxon>Mollusca</taxon>
        <taxon>Gastropoda</taxon>
        <taxon>Heterobranchia</taxon>
        <taxon>Euthyneura</taxon>
        <taxon>Panpulmonata</taxon>
        <taxon>Sacoglossa</taxon>
        <taxon>Placobranchoidea</taxon>
        <taxon>Plakobranchidae</taxon>
        <taxon>Elysia</taxon>
    </lineage>
</organism>
<protein>
    <submittedName>
        <fullName evidence="1">Uncharacterized protein</fullName>
    </submittedName>
</protein>
<dbReference type="Proteomes" id="UP001283361">
    <property type="component" value="Unassembled WGS sequence"/>
</dbReference>
<sequence>MITVLMLTHLWLKIKGVRNLGQTSSSPKAIINIAVIQEGFFDLETNMESVYLVVPLTPFFLWGSSFSVCVVVLTIDLVSSLFLKLSSTLTPPTTLARRSSRPASWAVWSVTRSLSGYQWV</sequence>
<gene>
    <name evidence="1" type="ORF">RRG08_032117</name>
</gene>
<reference evidence="1" key="1">
    <citation type="journal article" date="2023" name="G3 (Bethesda)">
        <title>A reference genome for the long-term kleptoplast-retaining sea slug Elysia crispata morphotype clarki.</title>
        <authorList>
            <person name="Eastman K.E."/>
            <person name="Pendleton A.L."/>
            <person name="Shaikh M.A."/>
            <person name="Suttiyut T."/>
            <person name="Ogas R."/>
            <person name="Tomko P."/>
            <person name="Gavelis G."/>
            <person name="Widhalm J.R."/>
            <person name="Wisecaver J.H."/>
        </authorList>
    </citation>
    <scope>NUCLEOTIDE SEQUENCE</scope>
    <source>
        <strain evidence="1">ECLA1</strain>
    </source>
</reference>
<accession>A0AAE0ZFJ4</accession>
<keyword evidence="2" id="KW-1185">Reference proteome</keyword>